<accession>A0A519BMW1</accession>
<comment type="caution">
    <text evidence="1">The sequence shown here is derived from an EMBL/GenBank/DDBJ whole genome shotgun (WGS) entry which is preliminary data.</text>
</comment>
<proteinExistence type="predicted"/>
<protein>
    <submittedName>
        <fullName evidence="1">Uncharacterized protein</fullName>
    </submittedName>
</protein>
<evidence type="ECO:0000313" key="1">
    <source>
        <dbReference type="EMBL" id="RZD18613.1"/>
    </source>
</evidence>
<dbReference type="EMBL" id="SGBB01000007">
    <property type="protein sequence ID" value="RZD18613.1"/>
    <property type="molecule type" value="Genomic_DNA"/>
</dbReference>
<reference evidence="1 2" key="1">
    <citation type="journal article" date="2019" name="ISME J.">
        <title>Insights into ecological role of a new deltaproteobacterial order Candidatus Acidulodesulfobacterales by metagenomics and metatranscriptomics.</title>
        <authorList>
            <person name="Tan S."/>
            <person name="Liu J."/>
            <person name="Fang Y."/>
            <person name="Hedlund B.P."/>
            <person name="Lian Z.H."/>
            <person name="Huang L.Y."/>
            <person name="Li J.T."/>
            <person name="Huang L.N."/>
            <person name="Li W.J."/>
            <person name="Jiang H.C."/>
            <person name="Dong H.L."/>
            <person name="Shu W.S."/>
        </authorList>
    </citation>
    <scope>NUCLEOTIDE SEQUENCE [LARGE SCALE GENOMIC DNA]</scope>
    <source>
        <strain evidence="1">AP1</strain>
    </source>
</reference>
<name>A0A519BMW1_9DELT</name>
<evidence type="ECO:0000313" key="2">
    <source>
        <dbReference type="Proteomes" id="UP000319296"/>
    </source>
</evidence>
<organism evidence="1 2">
    <name type="scientific">Candidatus Acididesulfobacter diazotrophicus</name>
    <dbReference type="NCBI Taxonomy" id="2597226"/>
    <lineage>
        <taxon>Bacteria</taxon>
        <taxon>Deltaproteobacteria</taxon>
        <taxon>Candidatus Acidulodesulfobacterales</taxon>
        <taxon>Candidatus Acididesulfobacter</taxon>
    </lineage>
</organism>
<dbReference type="AlphaFoldDB" id="A0A519BMW1"/>
<dbReference type="Proteomes" id="UP000319296">
    <property type="component" value="Unassembled WGS sequence"/>
</dbReference>
<sequence length="173" mass="20216">MENIIKKIDLINLLNLVNIIKKDIKELYRIVQSNVLHSDHLIEFNEKLSEINLNLNSLKTLMLNIDNNNSDIKFNNNINKKEDKSDADAENNDDEDLELNEIKNEFRNSIYEIINISSGLSNFVNKSMHYNQLTISFIINLFNKDYNCDYNKNASYNNKNLKKSVCLVKDIKI</sequence>
<gene>
    <name evidence="1" type="ORF">EVG15_05300</name>
</gene>